<sequence length="215" mass="23134">MSDHPDVLLYEKEAWASGFLRLAGIDEAGRGPLAGPVVAAAVVFDPDYIQAELAPTFGRLTDSKAMPEKARDEYFRILTESESVAIGVGIIGPEEIDRINILKATHRAMGMAVGETDARFALVDGLPVKGLPCGHRAIVKGDALSVSISAASIIAKVTRDRLMVELDAEYPEYGFAGHKGYGTRQHLAALKKHGATPAHRQSFRPVAELNQGELF</sequence>
<dbReference type="PANTHER" id="PTHR10954:SF18">
    <property type="entry name" value="RIBONUCLEASE HII"/>
    <property type="match status" value="1"/>
</dbReference>
<dbReference type="GO" id="GO:0004523">
    <property type="term" value="F:RNA-DNA hybrid ribonuclease activity"/>
    <property type="evidence" value="ECO:0007669"/>
    <property type="project" value="UniProtKB-UniRule"/>
</dbReference>
<name>A0A6C2U952_PONDE</name>
<dbReference type="Gene3D" id="3.30.420.10">
    <property type="entry name" value="Ribonuclease H-like superfamily/Ribonuclease H"/>
    <property type="match status" value="1"/>
</dbReference>
<evidence type="ECO:0000256" key="11">
    <source>
        <dbReference type="ARBA" id="ARBA00022759"/>
    </source>
</evidence>
<accession>A0A6C2U952</accession>
<dbReference type="InterPro" id="IPR024567">
    <property type="entry name" value="RNase_HII/HIII_dom"/>
</dbReference>
<evidence type="ECO:0000256" key="1">
    <source>
        <dbReference type="ARBA" id="ARBA00000077"/>
    </source>
</evidence>
<evidence type="ECO:0000256" key="13">
    <source>
        <dbReference type="ARBA" id="ARBA00023211"/>
    </source>
</evidence>
<evidence type="ECO:0000256" key="12">
    <source>
        <dbReference type="ARBA" id="ARBA00022801"/>
    </source>
</evidence>
<evidence type="ECO:0000256" key="10">
    <source>
        <dbReference type="ARBA" id="ARBA00022723"/>
    </source>
</evidence>
<protein>
    <recommendedName>
        <fullName evidence="7 14">Ribonuclease HII</fullName>
        <shortName evidence="14">RNase HII</shortName>
        <ecNumber evidence="6 14">3.1.26.4</ecNumber>
    </recommendedName>
</protein>
<organism evidence="18 19">
    <name type="scientific">Pontiella desulfatans</name>
    <dbReference type="NCBI Taxonomy" id="2750659"/>
    <lineage>
        <taxon>Bacteria</taxon>
        <taxon>Pseudomonadati</taxon>
        <taxon>Kiritimatiellota</taxon>
        <taxon>Kiritimatiellia</taxon>
        <taxon>Kiritimatiellales</taxon>
        <taxon>Pontiellaceae</taxon>
        <taxon>Pontiella</taxon>
    </lineage>
</organism>
<comment type="subcellular location">
    <subcellularLocation>
        <location evidence="4 14">Cytoplasm</location>
    </subcellularLocation>
</comment>
<reference evidence="18 19" key="1">
    <citation type="submission" date="2019-04" db="EMBL/GenBank/DDBJ databases">
        <authorList>
            <person name="Van Vliet M D."/>
        </authorList>
    </citation>
    <scope>NUCLEOTIDE SEQUENCE [LARGE SCALE GENOMIC DNA]</scope>
    <source>
        <strain evidence="18 19">F1</strain>
    </source>
</reference>
<dbReference type="EMBL" id="CAAHFG010000003">
    <property type="protein sequence ID" value="VGO16580.1"/>
    <property type="molecule type" value="Genomic_DNA"/>
</dbReference>
<evidence type="ECO:0000256" key="2">
    <source>
        <dbReference type="ARBA" id="ARBA00001946"/>
    </source>
</evidence>
<keyword evidence="11 14" id="KW-0255">Endonuclease</keyword>
<dbReference type="GO" id="GO:0006298">
    <property type="term" value="P:mismatch repair"/>
    <property type="evidence" value="ECO:0007669"/>
    <property type="project" value="TreeGrafter"/>
</dbReference>
<comment type="similarity">
    <text evidence="5 14 16">Belongs to the RNase HII family.</text>
</comment>
<evidence type="ECO:0000256" key="9">
    <source>
        <dbReference type="ARBA" id="ARBA00022722"/>
    </source>
</evidence>
<evidence type="ECO:0000259" key="17">
    <source>
        <dbReference type="PROSITE" id="PS51975"/>
    </source>
</evidence>
<dbReference type="Proteomes" id="UP000366872">
    <property type="component" value="Unassembled WGS sequence"/>
</dbReference>
<comment type="catalytic activity">
    <reaction evidence="1 14 15 16">
        <text>Endonucleolytic cleavage to 5'-phosphomonoester.</text>
        <dbReference type="EC" id="3.1.26.4"/>
    </reaction>
</comment>
<evidence type="ECO:0000256" key="3">
    <source>
        <dbReference type="ARBA" id="ARBA00004065"/>
    </source>
</evidence>
<dbReference type="GO" id="GO:0032299">
    <property type="term" value="C:ribonuclease H2 complex"/>
    <property type="evidence" value="ECO:0007669"/>
    <property type="project" value="TreeGrafter"/>
</dbReference>
<dbReference type="InterPro" id="IPR001352">
    <property type="entry name" value="RNase_HII/HIII"/>
</dbReference>
<dbReference type="Pfam" id="PF01351">
    <property type="entry name" value="RNase_HII"/>
    <property type="match status" value="1"/>
</dbReference>
<dbReference type="InterPro" id="IPR036397">
    <property type="entry name" value="RNaseH_sf"/>
</dbReference>
<dbReference type="PANTHER" id="PTHR10954">
    <property type="entry name" value="RIBONUCLEASE H2 SUBUNIT A"/>
    <property type="match status" value="1"/>
</dbReference>
<dbReference type="InterPro" id="IPR012337">
    <property type="entry name" value="RNaseH-like_sf"/>
</dbReference>
<evidence type="ECO:0000313" key="19">
    <source>
        <dbReference type="Proteomes" id="UP000366872"/>
    </source>
</evidence>
<dbReference type="RefSeq" id="WP_136082072.1">
    <property type="nucleotide sequence ID" value="NZ_CAAHFG010000003.1"/>
</dbReference>
<proteinExistence type="inferred from homology"/>
<dbReference type="NCBIfam" id="NF000595">
    <property type="entry name" value="PRK00015.1-3"/>
    <property type="match status" value="1"/>
</dbReference>
<keyword evidence="12 14" id="KW-0378">Hydrolase</keyword>
<keyword evidence="9 14" id="KW-0540">Nuclease</keyword>
<feature type="binding site" evidence="14 15">
    <location>
        <position position="27"/>
    </location>
    <ligand>
        <name>a divalent metal cation</name>
        <dbReference type="ChEBI" id="CHEBI:60240"/>
    </ligand>
</feature>
<keyword evidence="10 14" id="KW-0479">Metal-binding</keyword>
<evidence type="ECO:0000256" key="4">
    <source>
        <dbReference type="ARBA" id="ARBA00004496"/>
    </source>
</evidence>
<dbReference type="EC" id="3.1.26.4" evidence="6 14"/>
<feature type="binding site" evidence="14 15">
    <location>
        <position position="26"/>
    </location>
    <ligand>
        <name>a divalent metal cation</name>
        <dbReference type="ChEBI" id="CHEBI:60240"/>
    </ligand>
</feature>
<feature type="domain" description="RNase H type-2" evidence="17">
    <location>
        <begin position="20"/>
        <end position="215"/>
    </location>
</feature>
<keyword evidence="19" id="KW-1185">Reference proteome</keyword>
<dbReference type="InterPro" id="IPR022898">
    <property type="entry name" value="RNase_HII"/>
</dbReference>
<dbReference type="HAMAP" id="MF_00052_B">
    <property type="entry name" value="RNase_HII_B"/>
    <property type="match status" value="1"/>
</dbReference>
<keyword evidence="13 14" id="KW-0464">Manganese</keyword>
<evidence type="ECO:0000256" key="6">
    <source>
        <dbReference type="ARBA" id="ARBA00012180"/>
    </source>
</evidence>
<keyword evidence="8 14" id="KW-0963">Cytoplasm</keyword>
<evidence type="ECO:0000256" key="7">
    <source>
        <dbReference type="ARBA" id="ARBA00019179"/>
    </source>
</evidence>
<evidence type="ECO:0000256" key="8">
    <source>
        <dbReference type="ARBA" id="ARBA00022490"/>
    </source>
</evidence>
<evidence type="ECO:0000256" key="14">
    <source>
        <dbReference type="HAMAP-Rule" id="MF_00052"/>
    </source>
</evidence>
<evidence type="ECO:0000256" key="16">
    <source>
        <dbReference type="RuleBase" id="RU003515"/>
    </source>
</evidence>
<evidence type="ECO:0000313" key="18">
    <source>
        <dbReference type="EMBL" id="VGO16580.1"/>
    </source>
</evidence>
<dbReference type="PROSITE" id="PS51975">
    <property type="entry name" value="RNASE_H_2"/>
    <property type="match status" value="1"/>
</dbReference>
<comment type="cofactor">
    <cofactor evidence="2">
        <name>Mg(2+)</name>
        <dbReference type="ChEBI" id="CHEBI:18420"/>
    </cofactor>
</comment>
<dbReference type="CDD" id="cd07182">
    <property type="entry name" value="RNase_HII_bacteria_HII_like"/>
    <property type="match status" value="1"/>
</dbReference>
<dbReference type="GO" id="GO:0030145">
    <property type="term" value="F:manganese ion binding"/>
    <property type="evidence" value="ECO:0007669"/>
    <property type="project" value="UniProtKB-UniRule"/>
</dbReference>
<gene>
    <name evidence="14 18" type="primary">rnhB</name>
    <name evidence="18" type="ORF">PDESU_05171</name>
</gene>
<dbReference type="GO" id="GO:0043137">
    <property type="term" value="P:DNA replication, removal of RNA primer"/>
    <property type="evidence" value="ECO:0007669"/>
    <property type="project" value="TreeGrafter"/>
</dbReference>
<feature type="binding site" evidence="14 15">
    <location>
        <position position="124"/>
    </location>
    <ligand>
        <name>a divalent metal cation</name>
        <dbReference type="ChEBI" id="CHEBI:60240"/>
    </ligand>
</feature>
<dbReference type="GO" id="GO:0005737">
    <property type="term" value="C:cytoplasm"/>
    <property type="evidence" value="ECO:0007669"/>
    <property type="project" value="UniProtKB-SubCell"/>
</dbReference>
<dbReference type="GO" id="GO:0003723">
    <property type="term" value="F:RNA binding"/>
    <property type="evidence" value="ECO:0007669"/>
    <property type="project" value="UniProtKB-UniRule"/>
</dbReference>
<comment type="function">
    <text evidence="3 14 16">Endonuclease that specifically degrades the RNA of RNA-DNA hybrids.</text>
</comment>
<dbReference type="SUPFAM" id="SSF53098">
    <property type="entry name" value="Ribonuclease H-like"/>
    <property type="match status" value="1"/>
</dbReference>
<dbReference type="AlphaFoldDB" id="A0A6C2U952"/>
<evidence type="ECO:0000256" key="5">
    <source>
        <dbReference type="ARBA" id="ARBA00007383"/>
    </source>
</evidence>
<evidence type="ECO:0000256" key="15">
    <source>
        <dbReference type="PROSITE-ProRule" id="PRU01319"/>
    </source>
</evidence>
<comment type="cofactor">
    <cofactor evidence="14 15">
        <name>Mn(2+)</name>
        <dbReference type="ChEBI" id="CHEBI:29035"/>
    </cofactor>
    <cofactor evidence="14 15">
        <name>Mg(2+)</name>
        <dbReference type="ChEBI" id="CHEBI:18420"/>
    </cofactor>
    <text evidence="14 15">Manganese or magnesium. Binds 1 divalent metal ion per monomer in the absence of substrate. May bind a second metal ion after substrate binding.</text>
</comment>